<evidence type="ECO:0008006" key="4">
    <source>
        <dbReference type="Google" id="ProtNLM"/>
    </source>
</evidence>
<dbReference type="AlphaFoldDB" id="A0A918LNV4"/>
<evidence type="ECO:0000313" key="2">
    <source>
        <dbReference type="EMBL" id="GGT29320.1"/>
    </source>
</evidence>
<accession>A0A918LNV4</accession>
<evidence type="ECO:0000256" key="1">
    <source>
        <dbReference type="SAM" id="MobiDB-lite"/>
    </source>
</evidence>
<organism evidence="2 3">
    <name type="scientific">Streptomyces phaeofaciens</name>
    <dbReference type="NCBI Taxonomy" id="68254"/>
    <lineage>
        <taxon>Bacteria</taxon>
        <taxon>Bacillati</taxon>
        <taxon>Actinomycetota</taxon>
        <taxon>Actinomycetes</taxon>
        <taxon>Kitasatosporales</taxon>
        <taxon>Streptomycetaceae</taxon>
        <taxon>Streptomyces</taxon>
    </lineage>
</organism>
<name>A0A918LNV4_9ACTN</name>
<comment type="caution">
    <text evidence="2">The sequence shown here is derived from an EMBL/GenBank/DDBJ whole genome shotgun (WGS) entry which is preliminary data.</text>
</comment>
<gene>
    <name evidence="2" type="ORF">GCM10010226_01410</name>
</gene>
<dbReference type="EMBL" id="BMSA01000001">
    <property type="protein sequence ID" value="GGT29320.1"/>
    <property type="molecule type" value="Genomic_DNA"/>
</dbReference>
<evidence type="ECO:0000313" key="3">
    <source>
        <dbReference type="Proteomes" id="UP000646776"/>
    </source>
</evidence>
<keyword evidence="3" id="KW-1185">Reference proteome</keyword>
<sequence>MGPGRPLLLIDVDGPLNPYAAKPQRRPEGYGTHRMRPRGWDDPHRRPLRVWLDAGHGAALLALPYDLVWATTWEAEANTWIAPRIGLPELPHIDWDPDDGTPPPEGTFWKTRRVVTWAAGRPFAWIDDEITDRDRTFVAAHHRGPALLHHVDPRRGLLPHDFARLAAWADGYRDEPRYPVDRG</sequence>
<dbReference type="Proteomes" id="UP000646776">
    <property type="component" value="Unassembled WGS sequence"/>
</dbReference>
<feature type="region of interest" description="Disordered" evidence="1">
    <location>
        <begin position="18"/>
        <end position="38"/>
    </location>
</feature>
<reference evidence="2" key="2">
    <citation type="submission" date="2020-09" db="EMBL/GenBank/DDBJ databases">
        <authorList>
            <person name="Sun Q."/>
            <person name="Ohkuma M."/>
        </authorList>
    </citation>
    <scope>NUCLEOTIDE SEQUENCE</scope>
    <source>
        <strain evidence="2">JCM 4125</strain>
    </source>
</reference>
<reference evidence="2" key="1">
    <citation type="journal article" date="2014" name="Int. J. Syst. Evol. Microbiol.">
        <title>Complete genome sequence of Corynebacterium casei LMG S-19264T (=DSM 44701T), isolated from a smear-ripened cheese.</title>
        <authorList>
            <consortium name="US DOE Joint Genome Institute (JGI-PGF)"/>
            <person name="Walter F."/>
            <person name="Albersmeier A."/>
            <person name="Kalinowski J."/>
            <person name="Ruckert C."/>
        </authorList>
    </citation>
    <scope>NUCLEOTIDE SEQUENCE</scope>
    <source>
        <strain evidence="2">JCM 4125</strain>
    </source>
</reference>
<protein>
    <recommendedName>
        <fullName evidence="4">Secreted protein</fullName>
    </recommendedName>
</protein>
<proteinExistence type="predicted"/>